<dbReference type="Bgee" id="ENSSSAG00000043629">
    <property type="expression patterns" value="Expressed in midgut and 17 other cell types or tissues"/>
</dbReference>
<accession>A0A1S3S3A2</accession>
<protein>
    <submittedName>
        <fullName evidence="7">GTPase IMAP family member 4 isoform X1</fullName>
    </submittedName>
</protein>
<dbReference type="Pfam" id="PF04548">
    <property type="entry name" value="AIG1"/>
    <property type="match status" value="1"/>
</dbReference>
<keyword evidence="6" id="KW-1185">Reference proteome</keyword>
<dbReference type="InterPro" id="IPR045058">
    <property type="entry name" value="GIMA/IAN/Toc"/>
</dbReference>
<dbReference type="Gene3D" id="3.40.50.300">
    <property type="entry name" value="P-loop containing nucleotide triphosphate hydrolases"/>
    <property type="match status" value="1"/>
</dbReference>
<evidence type="ECO:0000256" key="2">
    <source>
        <dbReference type="ARBA" id="ARBA00022741"/>
    </source>
</evidence>
<feature type="compositionally biased region" description="Basic and acidic residues" evidence="4">
    <location>
        <begin position="232"/>
        <end position="269"/>
    </location>
</feature>
<feature type="region of interest" description="Disordered" evidence="4">
    <location>
        <begin position="232"/>
        <end position="337"/>
    </location>
</feature>
<evidence type="ECO:0000256" key="4">
    <source>
        <dbReference type="SAM" id="MobiDB-lite"/>
    </source>
</evidence>
<dbReference type="PANTHER" id="PTHR10903">
    <property type="entry name" value="GTPASE, IMAP FAMILY MEMBER-RELATED"/>
    <property type="match status" value="1"/>
</dbReference>
<dbReference type="PANTHER" id="PTHR10903:SF107">
    <property type="entry name" value="GTPASE IMAP FAMILY MEMBER 4-LIKE-RELATED"/>
    <property type="match status" value="1"/>
</dbReference>
<feature type="compositionally biased region" description="Basic and acidic residues" evidence="4">
    <location>
        <begin position="327"/>
        <end position="337"/>
    </location>
</feature>
<feature type="domain" description="AIG1-type G" evidence="5">
    <location>
        <begin position="37"/>
        <end position="237"/>
    </location>
</feature>
<comment type="similarity">
    <text evidence="1">Belongs to the TRAFAC class TrmE-Era-EngA-EngB-Septin-like GTPase superfamily. AIG1/Toc34/Toc159-like paraseptin GTPase family. IAN subfamily.</text>
</comment>
<keyword evidence="2" id="KW-0547">Nucleotide-binding</keyword>
<feature type="compositionally biased region" description="Acidic residues" evidence="4">
    <location>
        <begin position="270"/>
        <end position="287"/>
    </location>
</feature>
<dbReference type="Proteomes" id="UP001652741">
    <property type="component" value="Chromosome ssa06"/>
</dbReference>
<dbReference type="PROSITE" id="PS51720">
    <property type="entry name" value="G_AIG1"/>
    <property type="match status" value="1"/>
</dbReference>
<name>A0A1S3S3A2_SALSA</name>
<evidence type="ECO:0000256" key="1">
    <source>
        <dbReference type="ARBA" id="ARBA00008535"/>
    </source>
</evidence>
<dbReference type="KEGG" id="sasa:106606914"/>
<dbReference type="GO" id="GO:0005525">
    <property type="term" value="F:GTP binding"/>
    <property type="evidence" value="ECO:0007669"/>
    <property type="project" value="UniProtKB-KW"/>
</dbReference>
<keyword evidence="3" id="KW-0342">GTP-binding</keyword>
<evidence type="ECO:0000313" key="6">
    <source>
        <dbReference type="Proteomes" id="UP001652741"/>
    </source>
</evidence>
<dbReference type="InterPro" id="IPR027417">
    <property type="entry name" value="P-loop_NTPase"/>
</dbReference>
<sequence>MIISGFNMDSEEVMVEMEKTGSSSDSQPDQAVPLSVVSGLRIILIGEREAGKSAVGNAILGRGMFDAVGVRTREAVKRQGEVAERQVTVVDTPGWEWFPSRGSSLGVRREIVRGVSLCQPGPHAVLLVVPLSFSFTRRERQAAEEHVDMLGERAWGHTVVLFTVKGGRLKDATLEEEVEESEELQGLVDRCGGRYHALYGRPRKGHDAVAELLEKLDNMVAKNRGELLSSKEVLEEAREKEEEEERRQQEEDREREEDLRRVKEALRELEMEEEMEDVQGEGEEATEESTRQQRGRRYTDEKSDTGVESSSADPTSAPPHLTWSDLRAIRDQRCKTQ</sequence>
<dbReference type="PaxDb" id="8030-ENSSSAP00000038588"/>
<evidence type="ECO:0000313" key="7">
    <source>
        <dbReference type="RefSeq" id="XP_014058856.2"/>
    </source>
</evidence>
<dbReference type="RefSeq" id="XP_014058856.2">
    <property type="nucleotide sequence ID" value="XM_014203381.2"/>
</dbReference>
<dbReference type="GeneID" id="106606914"/>
<organism evidence="6 7">
    <name type="scientific">Salmo salar</name>
    <name type="common">Atlantic salmon</name>
    <dbReference type="NCBI Taxonomy" id="8030"/>
    <lineage>
        <taxon>Eukaryota</taxon>
        <taxon>Metazoa</taxon>
        <taxon>Chordata</taxon>
        <taxon>Craniata</taxon>
        <taxon>Vertebrata</taxon>
        <taxon>Euteleostomi</taxon>
        <taxon>Actinopterygii</taxon>
        <taxon>Neopterygii</taxon>
        <taxon>Teleostei</taxon>
        <taxon>Protacanthopterygii</taxon>
        <taxon>Salmoniformes</taxon>
        <taxon>Salmonidae</taxon>
        <taxon>Salmoninae</taxon>
        <taxon>Salmo</taxon>
    </lineage>
</organism>
<evidence type="ECO:0000259" key="5">
    <source>
        <dbReference type="PROSITE" id="PS51720"/>
    </source>
</evidence>
<dbReference type="AlphaFoldDB" id="A0A1S3S3A2"/>
<dbReference type="SUPFAM" id="SSF52540">
    <property type="entry name" value="P-loop containing nucleoside triphosphate hydrolases"/>
    <property type="match status" value="1"/>
</dbReference>
<dbReference type="InterPro" id="IPR006703">
    <property type="entry name" value="G_AIG1"/>
</dbReference>
<gene>
    <name evidence="7" type="primary">LOC106606914</name>
</gene>
<reference evidence="7" key="1">
    <citation type="submission" date="2025-08" db="UniProtKB">
        <authorList>
            <consortium name="RefSeq"/>
        </authorList>
    </citation>
    <scope>IDENTIFICATION</scope>
</reference>
<proteinExistence type="inferred from homology"/>
<evidence type="ECO:0000256" key="3">
    <source>
        <dbReference type="ARBA" id="ARBA00023134"/>
    </source>
</evidence>